<accession>A0A850Q017</accession>
<evidence type="ECO:0000256" key="6">
    <source>
        <dbReference type="ARBA" id="ARBA00023136"/>
    </source>
</evidence>
<evidence type="ECO:0000313" key="8">
    <source>
        <dbReference type="EMBL" id="NVO22436.1"/>
    </source>
</evidence>
<sequence>MPELQLATFFTIFLKAGGFIAFAPIVNDLKIPVVVKTVLALGYTIILYPETPDLIELDLLEVIRGVTFGCLLGLCARLPIFILHMAISAFGQSYSLSQYLNTSQDIAAGVLGEIYKWCVCGVLASSGAIWVGLVGLQMSPNIDLKSIFDLIDWLTEVALQVVAPFLLFSVIFNLISGFVNRAMPQLMVMLVFAPLSVFLAVLFNMEFLKPIVVVWVDGLLKLFEV</sequence>
<dbReference type="PANTHER" id="PTHR30065:SF1">
    <property type="entry name" value="SURFACE PRESENTATION OF ANTIGENS PROTEIN SPAR"/>
    <property type="match status" value="1"/>
</dbReference>
<keyword evidence="6 7" id="KW-0472">Membrane</keyword>
<organism evidence="8 9">
    <name type="scientific">Donghicola mangrovi</name>
    <dbReference type="NCBI Taxonomy" id="2729614"/>
    <lineage>
        <taxon>Bacteria</taxon>
        <taxon>Pseudomonadati</taxon>
        <taxon>Pseudomonadota</taxon>
        <taxon>Alphaproteobacteria</taxon>
        <taxon>Rhodobacterales</taxon>
        <taxon>Roseobacteraceae</taxon>
        <taxon>Donghicola</taxon>
    </lineage>
</organism>
<dbReference type="EMBL" id="JABCJE010000001">
    <property type="protein sequence ID" value="NVO22436.1"/>
    <property type="molecule type" value="Genomic_DNA"/>
</dbReference>
<feature type="transmembrane region" description="Helical" evidence="7">
    <location>
        <begin position="62"/>
        <end position="87"/>
    </location>
</feature>
<feature type="transmembrane region" description="Helical" evidence="7">
    <location>
        <begin position="157"/>
        <end position="179"/>
    </location>
</feature>
<keyword evidence="8" id="KW-0969">Cilium</keyword>
<dbReference type="Proteomes" id="UP000592216">
    <property type="component" value="Unassembled WGS sequence"/>
</dbReference>
<dbReference type="GO" id="GO:0005886">
    <property type="term" value="C:plasma membrane"/>
    <property type="evidence" value="ECO:0007669"/>
    <property type="project" value="UniProtKB-SubCell"/>
</dbReference>
<evidence type="ECO:0000256" key="2">
    <source>
        <dbReference type="ARBA" id="ARBA00009772"/>
    </source>
</evidence>
<evidence type="ECO:0000256" key="5">
    <source>
        <dbReference type="ARBA" id="ARBA00022989"/>
    </source>
</evidence>
<reference evidence="8 9" key="1">
    <citation type="submission" date="2020-04" db="EMBL/GenBank/DDBJ databases">
        <title>Donghicola sp., a member of the Rhodobacteraceae family isolated from mangrove forest in Thailand.</title>
        <authorList>
            <person name="Charoenyingcharoen P."/>
            <person name="Yukphan P."/>
        </authorList>
    </citation>
    <scope>NUCLEOTIDE SEQUENCE [LARGE SCALE GENOMIC DNA]</scope>
    <source>
        <strain evidence="8 9">B5-SW-15</strain>
    </source>
</reference>
<dbReference type="RefSeq" id="WP_177156685.1">
    <property type="nucleotide sequence ID" value="NZ_JABCJE010000001.1"/>
</dbReference>
<dbReference type="GO" id="GO:0006605">
    <property type="term" value="P:protein targeting"/>
    <property type="evidence" value="ECO:0007669"/>
    <property type="project" value="InterPro"/>
</dbReference>
<evidence type="ECO:0000256" key="7">
    <source>
        <dbReference type="SAM" id="Phobius"/>
    </source>
</evidence>
<keyword evidence="8" id="KW-0966">Cell projection</keyword>
<keyword evidence="8" id="KW-0282">Flagellum</keyword>
<keyword evidence="5 7" id="KW-1133">Transmembrane helix</keyword>
<dbReference type="AlphaFoldDB" id="A0A850Q017"/>
<dbReference type="PANTHER" id="PTHR30065">
    <property type="entry name" value="FLAGELLAR BIOSYNTHETIC PROTEIN FLIR"/>
    <property type="match status" value="1"/>
</dbReference>
<feature type="transmembrane region" description="Helical" evidence="7">
    <location>
        <begin position="186"/>
        <end position="205"/>
    </location>
</feature>
<proteinExistence type="inferred from homology"/>
<feature type="transmembrane region" description="Helical" evidence="7">
    <location>
        <begin position="114"/>
        <end position="137"/>
    </location>
</feature>
<protein>
    <submittedName>
        <fullName evidence="8">Flagellar biosynthetic protein FliR</fullName>
    </submittedName>
</protein>
<evidence type="ECO:0000256" key="3">
    <source>
        <dbReference type="ARBA" id="ARBA00022475"/>
    </source>
</evidence>
<comment type="similarity">
    <text evidence="2">Belongs to the FliR/MopE/SpaR family.</text>
</comment>
<evidence type="ECO:0000256" key="4">
    <source>
        <dbReference type="ARBA" id="ARBA00022692"/>
    </source>
</evidence>
<feature type="transmembrane region" description="Helical" evidence="7">
    <location>
        <begin position="33"/>
        <end position="50"/>
    </location>
</feature>
<dbReference type="Pfam" id="PF01311">
    <property type="entry name" value="Bac_export_1"/>
    <property type="match status" value="1"/>
</dbReference>
<keyword evidence="4 7" id="KW-0812">Transmembrane</keyword>
<keyword evidence="3" id="KW-1003">Cell membrane</keyword>
<gene>
    <name evidence="8" type="ORF">HJ536_03625</name>
</gene>
<name>A0A850Q017_9RHOB</name>
<evidence type="ECO:0000256" key="1">
    <source>
        <dbReference type="ARBA" id="ARBA00004651"/>
    </source>
</evidence>
<comment type="caution">
    <text evidence="8">The sequence shown here is derived from an EMBL/GenBank/DDBJ whole genome shotgun (WGS) entry which is preliminary data.</text>
</comment>
<evidence type="ECO:0000313" key="9">
    <source>
        <dbReference type="Proteomes" id="UP000592216"/>
    </source>
</evidence>
<dbReference type="InterPro" id="IPR002010">
    <property type="entry name" value="T3SS_IM_R"/>
</dbReference>
<feature type="transmembrane region" description="Helical" evidence="7">
    <location>
        <begin position="6"/>
        <end position="26"/>
    </location>
</feature>
<comment type="subcellular location">
    <subcellularLocation>
        <location evidence="1">Cell membrane</location>
        <topology evidence="1">Multi-pass membrane protein</topology>
    </subcellularLocation>
</comment>